<sequence length="137" mass="14891">MKGSVENNVASDRNDYLVGDGLRLQLTINRNVLSITGDGCRVSLGSNSGHLRIIGDGCRVNIGCNVGYVEYNGDGGRIVLGPESLDRSRIKYRGVGGVIEFGQGRQNEKAKTTVRPEIFRGLQANQSDISRCERMCT</sequence>
<accession>A0AAJ6YXP0</accession>
<dbReference type="AlphaFoldDB" id="A0AAJ6YXP0"/>
<dbReference type="RefSeq" id="XP_011506283.1">
    <property type="nucleotide sequence ID" value="XM_011507981.1"/>
</dbReference>
<gene>
    <name evidence="2" type="primary">LOC105368851</name>
</gene>
<protein>
    <submittedName>
        <fullName evidence="2">Uncharacterized protein LOC105368851</fullName>
    </submittedName>
</protein>
<dbReference type="KEGG" id="csol:105368851"/>
<organism evidence="1 2">
    <name type="scientific">Ceratosolen solmsi marchali</name>
    <dbReference type="NCBI Taxonomy" id="326594"/>
    <lineage>
        <taxon>Eukaryota</taxon>
        <taxon>Metazoa</taxon>
        <taxon>Ecdysozoa</taxon>
        <taxon>Arthropoda</taxon>
        <taxon>Hexapoda</taxon>
        <taxon>Insecta</taxon>
        <taxon>Pterygota</taxon>
        <taxon>Neoptera</taxon>
        <taxon>Endopterygota</taxon>
        <taxon>Hymenoptera</taxon>
        <taxon>Apocrita</taxon>
        <taxon>Proctotrupomorpha</taxon>
        <taxon>Chalcidoidea</taxon>
        <taxon>Agaonidae</taxon>
        <taxon>Agaoninae</taxon>
        <taxon>Ceratosolen</taxon>
    </lineage>
</organism>
<evidence type="ECO:0000313" key="2">
    <source>
        <dbReference type="RefSeq" id="XP_011506283.1"/>
    </source>
</evidence>
<dbReference type="Proteomes" id="UP000695007">
    <property type="component" value="Unplaced"/>
</dbReference>
<evidence type="ECO:0000313" key="1">
    <source>
        <dbReference type="Proteomes" id="UP000695007"/>
    </source>
</evidence>
<proteinExistence type="predicted"/>
<dbReference type="GeneID" id="105368851"/>
<name>A0AAJ6YXP0_9HYME</name>
<keyword evidence="1" id="KW-1185">Reference proteome</keyword>
<reference evidence="2" key="1">
    <citation type="submission" date="2025-08" db="UniProtKB">
        <authorList>
            <consortium name="RefSeq"/>
        </authorList>
    </citation>
    <scope>IDENTIFICATION</scope>
</reference>